<dbReference type="AlphaFoldDB" id="A0A2G1VU62"/>
<dbReference type="SUPFAM" id="SSF48452">
    <property type="entry name" value="TPR-like"/>
    <property type="match status" value="1"/>
</dbReference>
<comment type="caution">
    <text evidence="2">The sequence shown here is derived from an EMBL/GenBank/DDBJ whole genome shotgun (WGS) entry which is preliminary data.</text>
</comment>
<gene>
    <name evidence="2" type="ORF">CJ305_04995</name>
</gene>
<dbReference type="Gene3D" id="1.25.40.10">
    <property type="entry name" value="Tetratricopeptide repeat domain"/>
    <property type="match status" value="1"/>
</dbReference>
<keyword evidence="1" id="KW-0732">Signal</keyword>
<dbReference type="Proteomes" id="UP000229433">
    <property type="component" value="Unassembled WGS sequence"/>
</dbReference>
<protein>
    <recommendedName>
        <fullName evidence="4">Tetratricopeptide repeat protein</fullName>
    </recommendedName>
</protein>
<name>A0A2G1VU62_9FLAO</name>
<reference evidence="2 3" key="1">
    <citation type="submission" date="2017-08" db="EMBL/GenBank/DDBJ databases">
        <title>The whole genome shortgun sequences of strain Leeuwenhoekiella nanhaiensis G18 from the South China Sea.</title>
        <authorList>
            <person name="Liu Q."/>
        </authorList>
    </citation>
    <scope>NUCLEOTIDE SEQUENCE [LARGE SCALE GENOMIC DNA]</scope>
    <source>
        <strain evidence="2 3">G18</strain>
    </source>
</reference>
<dbReference type="InterPro" id="IPR011990">
    <property type="entry name" value="TPR-like_helical_dom_sf"/>
</dbReference>
<dbReference type="RefSeq" id="WP_099645157.1">
    <property type="nucleotide sequence ID" value="NZ_KZ319288.1"/>
</dbReference>
<dbReference type="EMBL" id="NQXA01000002">
    <property type="protein sequence ID" value="PHQ30323.1"/>
    <property type="molecule type" value="Genomic_DNA"/>
</dbReference>
<accession>A0A2G1VU62</accession>
<keyword evidence="3" id="KW-1185">Reference proteome</keyword>
<proteinExistence type="predicted"/>
<evidence type="ECO:0008006" key="4">
    <source>
        <dbReference type="Google" id="ProtNLM"/>
    </source>
</evidence>
<evidence type="ECO:0000256" key="1">
    <source>
        <dbReference type="SAM" id="SignalP"/>
    </source>
</evidence>
<organism evidence="2 3">
    <name type="scientific">Leeuwenhoekiella nanhaiensis</name>
    <dbReference type="NCBI Taxonomy" id="1655491"/>
    <lineage>
        <taxon>Bacteria</taxon>
        <taxon>Pseudomonadati</taxon>
        <taxon>Bacteroidota</taxon>
        <taxon>Flavobacteriia</taxon>
        <taxon>Flavobacteriales</taxon>
        <taxon>Flavobacteriaceae</taxon>
        <taxon>Leeuwenhoekiella</taxon>
    </lineage>
</organism>
<evidence type="ECO:0000313" key="3">
    <source>
        <dbReference type="Proteomes" id="UP000229433"/>
    </source>
</evidence>
<feature type="signal peptide" evidence="1">
    <location>
        <begin position="1"/>
        <end position="21"/>
    </location>
</feature>
<sequence length="229" mass="26128">MKAKFLLLLTVFFFQFLDAQSARQELITEVCACFDNIPEETGFKVENLKECFDFTKDKYKSLMEKIVVQEIDTSDIGSKTSYEVGYDYGKKLFNEVQKPLIETCDSYYRFVKELKNVLVSNSIKGVTQSKLEDLQEAYTNGNASPDEILLVGINELFIGHHDSALQLFQNCLKKKSNHLMANFFLALTYDLKSEYELAVQSYNSIINQGIEPITSVAILFKEAALLDKN</sequence>
<feature type="chain" id="PRO_5013840989" description="Tetratricopeptide repeat protein" evidence="1">
    <location>
        <begin position="22"/>
        <end position="229"/>
    </location>
</feature>
<evidence type="ECO:0000313" key="2">
    <source>
        <dbReference type="EMBL" id="PHQ30323.1"/>
    </source>
</evidence>